<dbReference type="AlphaFoldDB" id="V4RHB2"/>
<evidence type="ECO:0000313" key="2">
    <source>
        <dbReference type="EMBL" id="ESR24749.1"/>
    </source>
</evidence>
<keyword evidence="1" id="KW-1133">Transmembrane helix</keyword>
<feature type="transmembrane region" description="Helical" evidence="1">
    <location>
        <begin position="84"/>
        <end position="106"/>
    </location>
</feature>
<keyword evidence="3" id="KW-1185">Reference proteome</keyword>
<dbReference type="EMBL" id="AWXZ01000029">
    <property type="protein sequence ID" value="ESR24749.1"/>
    <property type="molecule type" value="Genomic_DNA"/>
</dbReference>
<dbReference type="InterPro" id="IPR029058">
    <property type="entry name" value="AB_hydrolase_fold"/>
</dbReference>
<dbReference type="PATRIC" id="fig|631454.5.peg.2041"/>
<evidence type="ECO:0000313" key="3">
    <source>
        <dbReference type="Proteomes" id="UP000017819"/>
    </source>
</evidence>
<dbReference type="Proteomes" id="UP000017819">
    <property type="component" value="Unassembled WGS sequence"/>
</dbReference>
<accession>V4RHB2</accession>
<keyword evidence="1" id="KW-0472">Membrane</keyword>
<sequence length="379" mass="42627">MYGVEAKLGRVSRSRLWGTYLWQASARTEEWQVETTYEFCPWEDLVREDLRAPVRRQVSRAVRTFWLYLSSGAMRRFFEARWQFGAFVLYPFAMAILFVAVALAAGGAAGVGLASLGFPWHVVGLAVLTVSALTCNQLFRRLSRPLYVGYLAVDFAEAAEYAAGRRPDWEERLDRLAQRIAQVSLEDGVDEILVVGHSSGAFLAADAVDRAMRLEPKLGRIGPRLSLLTLGSVMPLVSYLPEADWFREALLRLSTSDRLTWLEYQARKDVMSVHRCDPVASSGVRVPDGERTNPTVVSIQLRSILKPSTYKALSGRFFKLHFLYLAAAEKPCHFDYHMLTLGPVPLALRARFGEEAFAALLPDRRAAAWARLERTAHEV</sequence>
<dbReference type="eggNOG" id="COG0596">
    <property type="taxonomic scope" value="Bacteria"/>
</dbReference>
<protein>
    <submittedName>
        <fullName evidence="2">Putative integral membrane protein</fullName>
    </submittedName>
</protein>
<reference evidence="2 3" key="1">
    <citation type="journal article" date="2014" name="Genome Announc.">
        <title>Draft Genome Sequence of Lutibaculum baratangense Strain AMV1T, Isolated from a Mud Volcano in Andamans, India.</title>
        <authorList>
            <person name="Singh A."/>
            <person name="Sreenivas A."/>
            <person name="Sathyanarayana Reddy G."/>
            <person name="Pinnaka A.K."/>
            <person name="Shivaji S."/>
        </authorList>
    </citation>
    <scope>NUCLEOTIDE SEQUENCE [LARGE SCALE GENOMIC DNA]</scope>
    <source>
        <strain evidence="2 3">AMV1</strain>
    </source>
</reference>
<comment type="caution">
    <text evidence="2">The sequence shown here is derived from an EMBL/GenBank/DDBJ whole genome shotgun (WGS) entry which is preliminary data.</text>
</comment>
<keyword evidence="1" id="KW-0812">Transmembrane</keyword>
<gene>
    <name evidence="2" type="ORF">N177_2072</name>
</gene>
<evidence type="ECO:0000256" key="1">
    <source>
        <dbReference type="SAM" id="Phobius"/>
    </source>
</evidence>
<organism evidence="2 3">
    <name type="scientific">Lutibaculum baratangense AMV1</name>
    <dbReference type="NCBI Taxonomy" id="631454"/>
    <lineage>
        <taxon>Bacteria</taxon>
        <taxon>Pseudomonadati</taxon>
        <taxon>Pseudomonadota</taxon>
        <taxon>Alphaproteobacteria</taxon>
        <taxon>Hyphomicrobiales</taxon>
        <taxon>Tepidamorphaceae</taxon>
        <taxon>Lutibaculum</taxon>
    </lineage>
</organism>
<name>V4RHB2_9HYPH</name>
<dbReference type="SUPFAM" id="SSF53474">
    <property type="entry name" value="alpha/beta-Hydrolases"/>
    <property type="match status" value="1"/>
</dbReference>
<feature type="transmembrane region" description="Helical" evidence="1">
    <location>
        <begin position="118"/>
        <end position="139"/>
    </location>
</feature>
<dbReference type="STRING" id="631454.N177_2072"/>
<proteinExistence type="predicted"/>